<evidence type="ECO:0000313" key="3">
    <source>
        <dbReference type="Proteomes" id="UP000548978"/>
    </source>
</evidence>
<evidence type="ECO:0000259" key="1">
    <source>
        <dbReference type="Pfam" id="PF00144"/>
    </source>
</evidence>
<dbReference type="PANTHER" id="PTHR43319:SF3">
    <property type="entry name" value="BETA-LACTAMASE-RELATED DOMAIN-CONTAINING PROTEIN"/>
    <property type="match status" value="1"/>
</dbReference>
<dbReference type="AlphaFoldDB" id="A0A7W9A5G0"/>
<organism evidence="2 3">
    <name type="scientific">Brevundimonas halotolerans</name>
    <dbReference type="NCBI Taxonomy" id="69670"/>
    <lineage>
        <taxon>Bacteria</taxon>
        <taxon>Pseudomonadati</taxon>
        <taxon>Pseudomonadota</taxon>
        <taxon>Alphaproteobacteria</taxon>
        <taxon>Caulobacterales</taxon>
        <taxon>Caulobacteraceae</taxon>
        <taxon>Brevundimonas</taxon>
    </lineage>
</organism>
<dbReference type="EMBL" id="JACIJB010000012">
    <property type="protein sequence ID" value="MBB5661543.1"/>
    <property type="molecule type" value="Genomic_DNA"/>
</dbReference>
<feature type="domain" description="Beta-lactamase-related" evidence="1">
    <location>
        <begin position="22"/>
        <end position="362"/>
    </location>
</feature>
<evidence type="ECO:0000313" key="2">
    <source>
        <dbReference type="EMBL" id="MBB5661543.1"/>
    </source>
</evidence>
<dbReference type="PANTHER" id="PTHR43319">
    <property type="entry name" value="BETA-LACTAMASE-RELATED"/>
    <property type="match status" value="1"/>
</dbReference>
<gene>
    <name evidence="2" type="ORF">FHS65_002306</name>
</gene>
<protein>
    <submittedName>
        <fullName evidence="2">CubicO group peptidase (Beta-lactamase class C family)</fullName>
    </submittedName>
</protein>
<dbReference type="OrthoDB" id="5705574at2"/>
<sequence>MTDAPEIHGTCLDRFAPVRDAFARNFTDGPEGLDEVGARFTVCRAGEVVLDLWGGQADSVRDQPFGPDTLAPVFSTGKAVMALMIGWAVERGLLNYEAPVAAIWPEFGQAGKADITLAQLMSHQAGLAGPSPAIDPTLWFEPEKVLEVLCRQAPLWEPGTASGYHPITVGYLAGEVFRRADGRTMGQALKADFADPAGLDLWLGLPEAEHARVARMKKPTAAPGLGPIDAIKTAAFLDKGSAPAGRGSAEWRKMEIPSANMHATAEALARMLALALPEGVAGKTLSPATRTALMQQRISGPDRVLPFDLSWGAGVMRNQGGGAVFGPNPETVGHCGWGGSCAFADPTTGLTAAYVMTRQSPHLIGDPRPAALIRALYAAL</sequence>
<proteinExistence type="predicted"/>
<dbReference type="Proteomes" id="UP000548978">
    <property type="component" value="Unassembled WGS sequence"/>
</dbReference>
<dbReference type="SUPFAM" id="SSF56601">
    <property type="entry name" value="beta-lactamase/transpeptidase-like"/>
    <property type="match status" value="1"/>
</dbReference>
<dbReference type="RefSeq" id="WP_123286007.1">
    <property type="nucleotide sequence ID" value="NZ_JACIJB010000012.1"/>
</dbReference>
<dbReference type="Gene3D" id="3.40.710.10">
    <property type="entry name" value="DD-peptidase/beta-lactamase superfamily"/>
    <property type="match status" value="1"/>
</dbReference>
<keyword evidence="3" id="KW-1185">Reference proteome</keyword>
<dbReference type="Pfam" id="PF00144">
    <property type="entry name" value="Beta-lactamase"/>
    <property type="match status" value="1"/>
</dbReference>
<name>A0A7W9A5G0_9CAUL</name>
<accession>A0A7W9A5G0</accession>
<comment type="caution">
    <text evidence="2">The sequence shown here is derived from an EMBL/GenBank/DDBJ whole genome shotgun (WGS) entry which is preliminary data.</text>
</comment>
<reference evidence="2 3" key="1">
    <citation type="submission" date="2020-08" db="EMBL/GenBank/DDBJ databases">
        <title>Genomic Encyclopedia of Type Strains, Phase IV (KMG-IV): sequencing the most valuable type-strain genomes for metagenomic binning, comparative biology and taxonomic classification.</title>
        <authorList>
            <person name="Goeker M."/>
        </authorList>
    </citation>
    <scope>NUCLEOTIDE SEQUENCE [LARGE SCALE GENOMIC DNA]</scope>
    <source>
        <strain evidence="2 3">DSM 24448</strain>
    </source>
</reference>
<dbReference type="InterPro" id="IPR052907">
    <property type="entry name" value="Beta-lactamase/esterase"/>
</dbReference>
<dbReference type="InterPro" id="IPR012338">
    <property type="entry name" value="Beta-lactam/transpept-like"/>
</dbReference>
<dbReference type="InterPro" id="IPR001466">
    <property type="entry name" value="Beta-lactam-related"/>
</dbReference>